<keyword evidence="2" id="KW-1185">Reference proteome</keyword>
<protein>
    <submittedName>
        <fullName evidence="1">Uncharacterized protein</fullName>
    </submittedName>
</protein>
<dbReference type="InParanoid" id="A0A0C2WLG5"/>
<dbReference type="HOGENOM" id="CLU_2319816_0_0_1"/>
<gene>
    <name evidence="1" type="ORF">M378DRAFT_12879</name>
</gene>
<dbReference type="AlphaFoldDB" id="A0A0C2WLG5"/>
<evidence type="ECO:0000313" key="2">
    <source>
        <dbReference type="Proteomes" id="UP000054549"/>
    </source>
</evidence>
<organism evidence="1 2">
    <name type="scientific">Amanita muscaria (strain Koide BX008)</name>
    <dbReference type="NCBI Taxonomy" id="946122"/>
    <lineage>
        <taxon>Eukaryota</taxon>
        <taxon>Fungi</taxon>
        <taxon>Dikarya</taxon>
        <taxon>Basidiomycota</taxon>
        <taxon>Agaricomycotina</taxon>
        <taxon>Agaricomycetes</taxon>
        <taxon>Agaricomycetidae</taxon>
        <taxon>Agaricales</taxon>
        <taxon>Pluteineae</taxon>
        <taxon>Amanitaceae</taxon>
        <taxon>Amanita</taxon>
    </lineage>
</organism>
<proteinExistence type="predicted"/>
<reference evidence="1 2" key="1">
    <citation type="submission" date="2014-04" db="EMBL/GenBank/DDBJ databases">
        <title>Evolutionary Origins and Diversification of the Mycorrhizal Mutualists.</title>
        <authorList>
            <consortium name="DOE Joint Genome Institute"/>
            <consortium name="Mycorrhizal Genomics Consortium"/>
            <person name="Kohler A."/>
            <person name="Kuo A."/>
            <person name="Nagy L.G."/>
            <person name="Floudas D."/>
            <person name="Copeland A."/>
            <person name="Barry K.W."/>
            <person name="Cichocki N."/>
            <person name="Veneault-Fourrey C."/>
            <person name="LaButti K."/>
            <person name="Lindquist E.A."/>
            <person name="Lipzen A."/>
            <person name="Lundell T."/>
            <person name="Morin E."/>
            <person name="Murat C."/>
            <person name="Riley R."/>
            <person name="Ohm R."/>
            <person name="Sun H."/>
            <person name="Tunlid A."/>
            <person name="Henrissat B."/>
            <person name="Grigoriev I.V."/>
            <person name="Hibbett D.S."/>
            <person name="Martin F."/>
        </authorList>
    </citation>
    <scope>NUCLEOTIDE SEQUENCE [LARGE SCALE GENOMIC DNA]</scope>
    <source>
        <strain evidence="1 2">Koide BX008</strain>
    </source>
</reference>
<accession>A0A0C2WLG5</accession>
<dbReference type="EMBL" id="KN818271">
    <property type="protein sequence ID" value="KIL62422.1"/>
    <property type="molecule type" value="Genomic_DNA"/>
</dbReference>
<name>A0A0C2WLG5_AMAMK</name>
<dbReference type="Proteomes" id="UP000054549">
    <property type="component" value="Unassembled WGS sequence"/>
</dbReference>
<sequence length="99" mass="11376">MEKSYWQRLLRCNECNILDIIRELLLHLACDQETSNYKAVHPVQAVEQGLAEYAEMFGLLTPFVATEVEQVVLENSDLDVCFSSVLAHFRETKSPYPAR</sequence>
<evidence type="ECO:0000313" key="1">
    <source>
        <dbReference type="EMBL" id="KIL62422.1"/>
    </source>
</evidence>